<evidence type="ECO:0000256" key="7">
    <source>
        <dbReference type="PIRSR" id="PIRSR037913-1"/>
    </source>
</evidence>
<evidence type="ECO:0000256" key="9">
    <source>
        <dbReference type="PIRSR" id="PIRSR037913-3"/>
    </source>
</evidence>
<keyword evidence="2" id="KW-0678">Repressor</keyword>
<dbReference type="InterPro" id="IPR003084">
    <property type="entry name" value="HDAC_I/II"/>
</dbReference>
<feature type="active site" description="Proton acceptor" evidence="7">
    <location>
        <position position="136"/>
    </location>
</feature>
<dbReference type="InterPro" id="IPR023801">
    <property type="entry name" value="His_deacetylse_dom"/>
</dbReference>
<dbReference type="GO" id="GO:0141221">
    <property type="term" value="F:histone deacetylase activity, hydrolytic mechanism"/>
    <property type="evidence" value="ECO:0007669"/>
    <property type="project" value="UniProtKB-EC"/>
</dbReference>
<keyword evidence="6" id="KW-0804">Transcription</keyword>
<comment type="catalytic activity">
    <reaction evidence="5 6">
        <text>N(6)-acetyl-L-lysyl-[histone] + H2O = L-lysyl-[histone] + acetate</text>
        <dbReference type="Rhea" id="RHEA:58196"/>
        <dbReference type="Rhea" id="RHEA-COMP:9845"/>
        <dbReference type="Rhea" id="RHEA-COMP:11338"/>
        <dbReference type="ChEBI" id="CHEBI:15377"/>
        <dbReference type="ChEBI" id="CHEBI:29969"/>
        <dbReference type="ChEBI" id="CHEBI:30089"/>
        <dbReference type="ChEBI" id="CHEBI:61930"/>
        <dbReference type="EC" id="3.5.1.98"/>
    </reaction>
</comment>
<name>A0A0K0EZ22_STRVS</name>
<dbReference type="PANTHER" id="PTHR10625:SF10">
    <property type="entry name" value="HISTONE DEACETYLASE HDAC1"/>
    <property type="match status" value="1"/>
</dbReference>
<dbReference type="GO" id="GO:0000118">
    <property type="term" value="C:histone deacetylase complex"/>
    <property type="evidence" value="ECO:0007669"/>
    <property type="project" value="UniProtKB-ARBA"/>
</dbReference>
<dbReference type="GO" id="GO:0046872">
    <property type="term" value="F:metal ion binding"/>
    <property type="evidence" value="ECO:0007669"/>
    <property type="project" value="UniProtKB-KW"/>
</dbReference>
<dbReference type="GO" id="GO:0040029">
    <property type="term" value="P:epigenetic regulation of gene expression"/>
    <property type="evidence" value="ECO:0007669"/>
    <property type="project" value="TreeGrafter"/>
</dbReference>
<keyword evidence="4 6" id="KW-0156">Chromatin regulator</keyword>
<dbReference type="InterPro" id="IPR023696">
    <property type="entry name" value="Ureohydrolase_dom_sf"/>
</dbReference>
<dbReference type="SUPFAM" id="SSF52768">
    <property type="entry name" value="Arginase/deacetylase"/>
    <property type="match status" value="1"/>
</dbReference>
<keyword evidence="6" id="KW-0805">Transcription regulation</keyword>
<evidence type="ECO:0000313" key="11">
    <source>
        <dbReference type="Proteomes" id="UP000035680"/>
    </source>
</evidence>
<keyword evidence="3 6" id="KW-0378">Hydrolase</keyword>
<sequence length="417" mass="47910">MVKKDVVYYFHPDVGKFHYGEKHPMKPQRLSAMHSLVLNYGLDKYMTVMEPAPCSAIDMQAFHSKEYIDFLQNATPYNKEKYADVMKNFLFIEDCPIFEGMFEFFSICAGGSLEGAQRINRKETDIVVNFSGGLHHAKKSEASGFCYVNDIVLAILELLKRHARVLYVDIDIHTSDALHEAFYLTDRVMTVSFHRYGSMFFPGTGDMWEIGMDRGRYYTVNVPLREGIEDEAYLSIFKPIMTKVMECYKPEAVVLQCGADSLGMDRLGCFNLSIDGHGECVKFIKSFGLPMIVLGGGGYTPRNVARAWCNETAICVGKDDILPAEIPDECEFKEMFGPDYLLKPKLEKRYEDANTQEYLNALKDLIFENLDMLKGAPAVQMQPIVDDFFDWDKVRYKDEIKQELYDEDRKMRDRDPD</sequence>
<feature type="binding site" evidence="8">
    <location>
        <position position="144"/>
    </location>
    <ligand>
        <name>substrate</name>
    </ligand>
</feature>
<evidence type="ECO:0000256" key="4">
    <source>
        <dbReference type="ARBA" id="ARBA00022853"/>
    </source>
</evidence>
<dbReference type="PIRSF" id="PIRSF037913">
    <property type="entry name" value="His_deacetylse_1"/>
    <property type="match status" value="1"/>
</dbReference>
<dbReference type="AlphaFoldDB" id="A0A0K0EZ22"/>
<keyword evidence="11" id="KW-1185">Reference proteome</keyword>
<protein>
    <recommendedName>
        <fullName evidence="1 6">Histone deacetylase</fullName>
        <ecNumber evidence="1 6">3.5.1.98</ecNumber>
    </recommendedName>
</protein>
<feature type="binding site" evidence="9">
    <location>
        <position position="171"/>
    </location>
    <ligand>
        <name>a divalent metal cation</name>
        <dbReference type="ChEBI" id="CHEBI:60240"/>
    </ligand>
</feature>
<dbReference type="Pfam" id="PF00850">
    <property type="entry name" value="Hist_deacetyl"/>
    <property type="match status" value="1"/>
</dbReference>
<feature type="binding site" evidence="8">
    <location>
        <position position="299"/>
    </location>
    <ligand>
        <name>substrate</name>
    </ligand>
</feature>
<keyword evidence="9" id="KW-0479">Metal-binding</keyword>
<feature type="domain" description="Histone deacetylase" evidence="10">
    <location>
        <begin position="23"/>
        <end position="313"/>
    </location>
</feature>
<dbReference type="InterPro" id="IPR037138">
    <property type="entry name" value="His_deacetylse_dom_sf"/>
</dbReference>
<dbReference type="STRING" id="75913.A0A0K0EZ22"/>
<dbReference type="WBParaSite" id="SVE_0178100.1">
    <property type="protein sequence ID" value="SVE_0178100.1"/>
    <property type="gene ID" value="SVE_0178100"/>
</dbReference>
<feature type="binding site" evidence="8">
    <location>
        <position position="94"/>
    </location>
    <ligand>
        <name>substrate</name>
    </ligand>
</feature>
<evidence type="ECO:0000256" key="1">
    <source>
        <dbReference type="ARBA" id="ARBA00012111"/>
    </source>
</evidence>
<dbReference type="PRINTS" id="PR01270">
    <property type="entry name" value="HDASUPER"/>
</dbReference>
<dbReference type="EC" id="3.5.1.98" evidence="1 6"/>
<evidence type="ECO:0000256" key="5">
    <source>
        <dbReference type="ARBA" id="ARBA00048287"/>
    </source>
</evidence>
<dbReference type="InterPro" id="IPR000286">
    <property type="entry name" value="HDACs"/>
</dbReference>
<feature type="binding site" evidence="9">
    <location>
        <position position="173"/>
    </location>
    <ligand>
        <name>a divalent metal cation</name>
        <dbReference type="ChEBI" id="CHEBI:60240"/>
    </ligand>
</feature>
<reference evidence="11" key="1">
    <citation type="submission" date="2014-07" db="EMBL/GenBank/DDBJ databases">
        <authorList>
            <person name="Martin A.A"/>
            <person name="De Silva N."/>
        </authorList>
    </citation>
    <scope>NUCLEOTIDE SEQUENCE</scope>
</reference>
<reference evidence="12" key="2">
    <citation type="submission" date="2015-08" db="UniProtKB">
        <authorList>
            <consortium name="WormBaseParasite"/>
        </authorList>
    </citation>
    <scope>IDENTIFICATION</scope>
</reference>
<evidence type="ECO:0000313" key="12">
    <source>
        <dbReference type="WBParaSite" id="SVE_0178100.1"/>
    </source>
</evidence>
<accession>A0A0K0EZ22</accession>
<feature type="binding site" evidence="9">
    <location>
        <position position="260"/>
    </location>
    <ligand>
        <name>a divalent metal cation</name>
        <dbReference type="ChEBI" id="CHEBI:60240"/>
    </ligand>
</feature>
<dbReference type="PANTHER" id="PTHR10625">
    <property type="entry name" value="HISTONE DEACETYLASE HDAC1-RELATED"/>
    <property type="match status" value="1"/>
</dbReference>
<evidence type="ECO:0000256" key="8">
    <source>
        <dbReference type="PIRSR" id="PIRSR037913-2"/>
    </source>
</evidence>
<dbReference type="Gene3D" id="3.40.800.20">
    <property type="entry name" value="Histone deacetylase domain"/>
    <property type="match status" value="1"/>
</dbReference>
<evidence type="ECO:0000256" key="6">
    <source>
        <dbReference type="PIRNR" id="PIRNR037913"/>
    </source>
</evidence>
<dbReference type="PRINTS" id="PR01271">
    <property type="entry name" value="HISDACETLASE"/>
</dbReference>
<evidence type="ECO:0000256" key="3">
    <source>
        <dbReference type="ARBA" id="ARBA00022801"/>
    </source>
</evidence>
<comment type="subcellular location">
    <subcellularLocation>
        <location evidence="6">Nucleus</location>
    </subcellularLocation>
</comment>
<organism evidence="11 12">
    <name type="scientific">Strongyloides venezuelensis</name>
    <name type="common">Threadworm</name>
    <dbReference type="NCBI Taxonomy" id="75913"/>
    <lineage>
        <taxon>Eukaryota</taxon>
        <taxon>Metazoa</taxon>
        <taxon>Ecdysozoa</taxon>
        <taxon>Nematoda</taxon>
        <taxon>Chromadorea</taxon>
        <taxon>Rhabditida</taxon>
        <taxon>Tylenchina</taxon>
        <taxon>Panagrolaimomorpha</taxon>
        <taxon>Strongyloidoidea</taxon>
        <taxon>Strongyloididae</taxon>
        <taxon>Strongyloides</taxon>
    </lineage>
</organism>
<proteinExistence type="inferred from homology"/>
<comment type="similarity">
    <text evidence="6">Belongs to the histone deacetylase family. HD Type 1 subfamily.</text>
</comment>
<evidence type="ECO:0000259" key="10">
    <source>
        <dbReference type="Pfam" id="PF00850"/>
    </source>
</evidence>
<evidence type="ECO:0000256" key="2">
    <source>
        <dbReference type="ARBA" id="ARBA00022491"/>
    </source>
</evidence>
<keyword evidence="6" id="KW-0539">Nucleus</keyword>
<dbReference type="Proteomes" id="UP000035680">
    <property type="component" value="Unassembled WGS sequence"/>
</dbReference>